<dbReference type="STRING" id="105984.A0A427XFG5"/>
<dbReference type="SUPFAM" id="SSF55729">
    <property type="entry name" value="Acyl-CoA N-acyltransferases (Nat)"/>
    <property type="match status" value="1"/>
</dbReference>
<evidence type="ECO:0000256" key="3">
    <source>
        <dbReference type="ARBA" id="ARBA00023163"/>
    </source>
</evidence>
<keyword evidence="7" id="KW-1185">Reference proteome</keyword>
<dbReference type="CDD" id="cd04301">
    <property type="entry name" value="NAT_SF"/>
    <property type="match status" value="1"/>
</dbReference>
<name>A0A427XFG5_9TREE</name>
<dbReference type="SMART" id="SM00347">
    <property type="entry name" value="HTH_MARR"/>
    <property type="match status" value="1"/>
</dbReference>
<dbReference type="Gene3D" id="1.10.10.10">
    <property type="entry name" value="Winged helix-like DNA-binding domain superfamily/Winged helix DNA-binding domain"/>
    <property type="match status" value="1"/>
</dbReference>
<organism evidence="6 7">
    <name type="scientific">Apiotrichum porosum</name>
    <dbReference type="NCBI Taxonomy" id="105984"/>
    <lineage>
        <taxon>Eukaryota</taxon>
        <taxon>Fungi</taxon>
        <taxon>Dikarya</taxon>
        <taxon>Basidiomycota</taxon>
        <taxon>Agaricomycotina</taxon>
        <taxon>Tremellomycetes</taxon>
        <taxon>Trichosporonales</taxon>
        <taxon>Trichosporonaceae</taxon>
        <taxon>Apiotrichum</taxon>
    </lineage>
</organism>
<evidence type="ECO:0000313" key="7">
    <source>
        <dbReference type="Proteomes" id="UP000279236"/>
    </source>
</evidence>
<dbReference type="GO" id="GO:0016747">
    <property type="term" value="F:acyltransferase activity, transferring groups other than amino-acyl groups"/>
    <property type="evidence" value="ECO:0007669"/>
    <property type="project" value="InterPro"/>
</dbReference>
<dbReference type="SUPFAM" id="SSF46785">
    <property type="entry name" value="Winged helix' DNA-binding domain"/>
    <property type="match status" value="1"/>
</dbReference>
<dbReference type="PANTHER" id="PTHR42756">
    <property type="entry name" value="TRANSCRIPTIONAL REGULATOR, MARR"/>
    <property type="match status" value="1"/>
</dbReference>
<evidence type="ECO:0000256" key="2">
    <source>
        <dbReference type="ARBA" id="ARBA00023125"/>
    </source>
</evidence>
<evidence type="ECO:0000256" key="1">
    <source>
        <dbReference type="ARBA" id="ARBA00023015"/>
    </source>
</evidence>
<evidence type="ECO:0000259" key="4">
    <source>
        <dbReference type="PROSITE" id="PS50995"/>
    </source>
</evidence>
<dbReference type="PROSITE" id="PS50995">
    <property type="entry name" value="HTH_MARR_2"/>
    <property type="match status" value="1"/>
</dbReference>
<dbReference type="InterPro" id="IPR016181">
    <property type="entry name" value="Acyl_CoA_acyltransferase"/>
</dbReference>
<dbReference type="EMBL" id="RSCE01000015">
    <property type="protein sequence ID" value="RSH77507.1"/>
    <property type="molecule type" value="Genomic_DNA"/>
</dbReference>
<protein>
    <recommendedName>
        <fullName evidence="8">N-acetyltransferase domain-containing protein</fullName>
    </recommendedName>
</protein>
<evidence type="ECO:0000259" key="5">
    <source>
        <dbReference type="PROSITE" id="PS51186"/>
    </source>
</evidence>
<dbReference type="Gene3D" id="3.40.630.30">
    <property type="match status" value="1"/>
</dbReference>
<proteinExistence type="predicted"/>
<dbReference type="InterPro" id="IPR036390">
    <property type="entry name" value="WH_DNA-bd_sf"/>
</dbReference>
<feature type="domain" description="HTH marR-type" evidence="4">
    <location>
        <begin position="17"/>
        <end position="149"/>
    </location>
</feature>
<sequence>MTPDSHVPSSSDPTSVDNDQVQAVRHFNRFYTRRAGVLALSSDLSLTETRVLYELANSETSVASELSRTLGVDMGYLSRILKRFEAAGWISRKPNPRDQRQSWLTLTPEGFSAYAPINDTSQSQQTELLASLPNGERTKLVEAMRTIERILTAPSTSAPAPVATLRDLQYGDLGWVLQQHSDLYAEEYGWIGEFEGLVADVVAGLAKMDNSCEHGWIAEVNGERAGCLFLMKAREGVAKIRLVLLTPAARGHGLGGRMVDVCLAYAREKGYTKVELWTHAELGTARKMYGKRGFVLVETEPHDRFGLPLVGEMWELDFDKE</sequence>
<dbReference type="RefSeq" id="XP_028472654.1">
    <property type="nucleotide sequence ID" value="XM_028618766.1"/>
</dbReference>
<feature type="domain" description="N-acetyltransferase" evidence="5">
    <location>
        <begin position="163"/>
        <end position="321"/>
    </location>
</feature>
<dbReference type="InterPro" id="IPR011991">
    <property type="entry name" value="ArsR-like_HTH"/>
</dbReference>
<evidence type="ECO:0008006" key="8">
    <source>
        <dbReference type="Google" id="ProtNLM"/>
    </source>
</evidence>
<gene>
    <name evidence="6" type="ORF">EHS24_003060</name>
</gene>
<keyword evidence="1" id="KW-0805">Transcription regulation</keyword>
<dbReference type="GO" id="GO:0003677">
    <property type="term" value="F:DNA binding"/>
    <property type="evidence" value="ECO:0007669"/>
    <property type="project" value="UniProtKB-KW"/>
</dbReference>
<accession>A0A427XFG5</accession>
<keyword evidence="2" id="KW-0238">DNA-binding</keyword>
<dbReference type="GeneID" id="39587603"/>
<reference evidence="6 7" key="1">
    <citation type="submission" date="2018-11" db="EMBL/GenBank/DDBJ databases">
        <title>Genome sequence of Apiotrichum porosum DSM 27194.</title>
        <authorList>
            <person name="Aliyu H."/>
            <person name="Gorte O."/>
            <person name="Ochsenreither K."/>
        </authorList>
    </citation>
    <scope>NUCLEOTIDE SEQUENCE [LARGE SCALE GENOMIC DNA]</scope>
    <source>
        <strain evidence="6 7">DSM 27194</strain>
    </source>
</reference>
<dbReference type="InterPro" id="IPR036388">
    <property type="entry name" value="WH-like_DNA-bd_sf"/>
</dbReference>
<keyword evidence="3" id="KW-0804">Transcription</keyword>
<dbReference type="Pfam" id="PF01047">
    <property type="entry name" value="MarR"/>
    <property type="match status" value="1"/>
</dbReference>
<dbReference type="CDD" id="cd00090">
    <property type="entry name" value="HTH_ARSR"/>
    <property type="match status" value="1"/>
</dbReference>
<dbReference type="AlphaFoldDB" id="A0A427XFG5"/>
<dbReference type="PRINTS" id="PR00598">
    <property type="entry name" value="HTHMARR"/>
</dbReference>
<dbReference type="Proteomes" id="UP000279236">
    <property type="component" value="Unassembled WGS sequence"/>
</dbReference>
<evidence type="ECO:0000313" key="6">
    <source>
        <dbReference type="EMBL" id="RSH77507.1"/>
    </source>
</evidence>
<dbReference type="PROSITE" id="PS51186">
    <property type="entry name" value="GNAT"/>
    <property type="match status" value="1"/>
</dbReference>
<dbReference type="InterPro" id="IPR000835">
    <property type="entry name" value="HTH_MarR-typ"/>
</dbReference>
<dbReference type="InterPro" id="IPR000182">
    <property type="entry name" value="GNAT_dom"/>
</dbReference>
<dbReference type="Pfam" id="PF00583">
    <property type="entry name" value="Acetyltransf_1"/>
    <property type="match status" value="1"/>
</dbReference>
<dbReference type="PANTHER" id="PTHR42756:SF1">
    <property type="entry name" value="TRANSCRIPTIONAL REPRESSOR OF EMRAB OPERON"/>
    <property type="match status" value="1"/>
</dbReference>
<dbReference type="OrthoDB" id="2583774at2759"/>
<dbReference type="GO" id="GO:0003700">
    <property type="term" value="F:DNA-binding transcription factor activity"/>
    <property type="evidence" value="ECO:0007669"/>
    <property type="project" value="InterPro"/>
</dbReference>
<comment type="caution">
    <text evidence="6">The sequence shown here is derived from an EMBL/GenBank/DDBJ whole genome shotgun (WGS) entry which is preliminary data.</text>
</comment>